<evidence type="ECO:0000313" key="1">
    <source>
        <dbReference type="EMBL" id="UXX81066.1"/>
    </source>
</evidence>
<evidence type="ECO:0000313" key="2">
    <source>
        <dbReference type="Proteomes" id="UP001062165"/>
    </source>
</evidence>
<sequence length="325" mass="36307">MEKKILGYLLIWTIHLVIAPDGLVAQGCSDAGFCTMGAMKPDQTFNKKVDVKLRSIELSYYYGETTLSPIVQVANLDASFSITKNLGVQVKVPYQWVNGNFDNTSGMGDISLSATQRVKSTNKYDINATLGMKIPSNDANKKDSGSKTPEAEGLSLPMYYQTSLGSFDLVAGVSMISSKWMFATGIQAALTANNNQFWRGEWLPPVYPDEDYALLYPNATKLKRGTDVMIRIERNFRFSNYSFNVGLLPIYRITKDQIEDRDTGEYVKLEGTTGLALTALTSFTYHFDVTHSLKVSYGKKITDREVNPDGLTRKQVFIVAYGFRF</sequence>
<evidence type="ECO:0008006" key="3">
    <source>
        <dbReference type="Google" id="ProtNLM"/>
    </source>
</evidence>
<dbReference type="EMBL" id="CP106735">
    <property type="protein sequence ID" value="UXX81066.1"/>
    <property type="molecule type" value="Genomic_DNA"/>
</dbReference>
<dbReference type="RefSeq" id="WP_263052795.1">
    <property type="nucleotide sequence ID" value="NZ_CP106735.1"/>
</dbReference>
<organism evidence="1 2">
    <name type="scientific">Reichenbachiella carrageenanivorans</name>
    <dbReference type="NCBI Taxonomy" id="2979869"/>
    <lineage>
        <taxon>Bacteria</taxon>
        <taxon>Pseudomonadati</taxon>
        <taxon>Bacteroidota</taxon>
        <taxon>Cytophagia</taxon>
        <taxon>Cytophagales</taxon>
        <taxon>Reichenbachiellaceae</taxon>
        <taxon>Reichenbachiella</taxon>
    </lineage>
</organism>
<protein>
    <recommendedName>
        <fullName evidence="3">Transporter</fullName>
    </recommendedName>
</protein>
<dbReference type="Proteomes" id="UP001062165">
    <property type="component" value="Chromosome"/>
</dbReference>
<proteinExistence type="predicted"/>
<reference evidence="1" key="1">
    <citation type="submission" date="2022-10" db="EMBL/GenBank/DDBJ databases">
        <title>Comparative genomics and taxonomic characterization of three novel marine species of genus Reichenbachiella exhibiting antioxidant and polysaccharide degradation activities.</title>
        <authorList>
            <person name="Muhammad N."/>
            <person name="Lee Y.-J."/>
            <person name="Ko J."/>
            <person name="Kim S.-G."/>
        </authorList>
    </citation>
    <scope>NUCLEOTIDE SEQUENCE</scope>
    <source>
        <strain evidence="1">Wsw4-B4</strain>
    </source>
</reference>
<gene>
    <name evidence="1" type="ORF">N7E81_08130</name>
</gene>
<accession>A0ABY6D4J7</accession>
<name>A0ABY6D4J7_9BACT</name>
<keyword evidence="2" id="KW-1185">Reference proteome</keyword>